<dbReference type="PROSITE" id="PS51257">
    <property type="entry name" value="PROKAR_LIPOPROTEIN"/>
    <property type="match status" value="1"/>
</dbReference>
<sequence>MTTSRRTVLTALGLAAAALAGCSSNPSAVDYPPLVFVHGNGDSAALWQTTMWRFESNGWPRDRLYAINVPYPSARDDDTVAQAGRTSTAEHMAFLRSEVDAVLARTGAQQVVLMGNSRGGYAIRNYIARGGGAAKVREVVLGGTPNHGVWAIPGYREGSEFSGTGPFLKALNAPRNAAGDEIDGPARWLTVRSDGNDKFAQPDGLWIGRPGLPTFVTAAGPELRGATNVVIPKIDPRETSYSPAAFDAGWRFLTGAAALSTTVQAEAAPVLDGIVSGVGVAGNAAPGNVSNNLPVAGATVEIYATDPDTGARCGGTAHRRTVGADGRWGPFTATPGTPYEFVVTAQGYAITHIYRSGFPRSSDIVHLRAERIVDTERSAQAVVSFTRPRGYFDLQRDTVTFDGSSTLPDVPPTSGAGVAASKRLLADGADRAIVGTFNGEKVVGRTWPLAGGHLAFLELTYRGSHGP</sequence>
<feature type="domain" description="AFL C-terminal" evidence="2">
    <location>
        <begin position="279"/>
        <end position="372"/>
    </location>
</feature>
<dbReference type="GO" id="GO:0016042">
    <property type="term" value="P:lipid catabolic process"/>
    <property type="evidence" value="ECO:0007669"/>
    <property type="project" value="InterPro"/>
</dbReference>
<keyword evidence="1" id="KW-0732">Signal</keyword>
<evidence type="ECO:0000259" key="2">
    <source>
        <dbReference type="Pfam" id="PF18067"/>
    </source>
</evidence>
<dbReference type="InterPro" id="IPR029058">
    <property type="entry name" value="AB_hydrolase_fold"/>
</dbReference>
<feature type="signal peptide" evidence="1">
    <location>
        <begin position="1"/>
        <end position="28"/>
    </location>
</feature>
<feature type="chain" id="PRO_5016285330" evidence="1">
    <location>
        <begin position="29"/>
        <end position="467"/>
    </location>
</feature>
<dbReference type="InterPro" id="IPR040664">
    <property type="entry name" value="AFL_C"/>
</dbReference>
<organism evidence="3 4">
    <name type="scientific">Xylophilus ampelinus</name>
    <dbReference type="NCBI Taxonomy" id="54067"/>
    <lineage>
        <taxon>Bacteria</taxon>
        <taxon>Pseudomonadati</taxon>
        <taxon>Pseudomonadota</taxon>
        <taxon>Betaproteobacteria</taxon>
        <taxon>Burkholderiales</taxon>
        <taxon>Xylophilus</taxon>
    </lineage>
</organism>
<dbReference type="RefSeq" id="WP_110466582.1">
    <property type="nucleotide sequence ID" value="NZ_JAMOFZ010000024.1"/>
</dbReference>
<reference evidence="3 4" key="1">
    <citation type="submission" date="2018-06" db="EMBL/GenBank/DDBJ databases">
        <title>Genomic Encyclopedia of Type Strains, Phase III (KMG-III): the genomes of soil and plant-associated and newly described type strains.</title>
        <authorList>
            <person name="Whitman W."/>
        </authorList>
    </citation>
    <scope>NUCLEOTIDE SEQUENCE [LARGE SCALE GENOMIC DNA]</scope>
    <source>
        <strain evidence="3 4">CECT 7646</strain>
    </source>
</reference>
<dbReference type="PROSITE" id="PS51318">
    <property type="entry name" value="TAT"/>
    <property type="match status" value="1"/>
</dbReference>
<dbReference type="InterPro" id="IPR006311">
    <property type="entry name" value="TAT_signal"/>
</dbReference>
<gene>
    <name evidence="3" type="ORF">DFQ15_12415</name>
</gene>
<dbReference type="Gene3D" id="3.40.50.1820">
    <property type="entry name" value="alpha/beta hydrolase"/>
    <property type="match status" value="1"/>
</dbReference>
<dbReference type="Pfam" id="PF01674">
    <property type="entry name" value="Lipase_2"/>
    <property type="match status" value="1"/>
</dbReference>
<dbReference type="SUPFAM" id="SSF53474">
    <property type="entry name" value="alpha/beta-Hydrolases"/>
    <property type="match status" value="1"/>
</dbReference>
<dbReference type="AlphaFoldDB" id="A0A318SVD0"/>
<evidence type="ECO:0000313" key="3">
    <source>
        <dbReference type="EMBL" id="PYE74814.1"/>
    </source>
</evidence>
<dbReference type="Pfam" id="PF18067">
    <property type="entry name" value="Lipase_C"/>
    <property type="match status" value="1"/>
</dbReference>
<dbReference type="GO" id="GO:0016787">
    <property type="term" value="F:hydrolase activity"/>
    <property type="evidence" value="ECO:0007669"/>
    <property type="project" value="InterPro"/>
</dbReference>
<accession>A0A318SVD0</accession>
<evidence type="ECO:0000313" key="4">
    <source>
        <dbReference type="Proteomes" id="UP000247540"/>
    </source>
</evidence>
<dbReference type="Gene3D" id="2.60.40.2190">
    <property type="match status" value="1"/>
</dbReference>
<proteinExistence type="predicted"/>
<keyword evidence="4" id="KW-1185">Reference proteome</keyword>
<evidence type="ECO:0000256" key="1">
    <source>
        <dbReference type="SAM" id="SignalP"/>
    </source>
</evidence>
<protein>
    <submittedName>
        <fullName evidence="3">Lipase (Class 2)</fullName>
    </submittedName>
</protein>
<dbReference type="OrthoDB" id="8871309at2"/>
<dbReference type="InterPro" id="IPR002918">
    <property type="entry name" value="Lipase_EstA/Esterase_EstB"/>
</dbReference>
<dbReference type="EMBL" id="QJTC01000024">
    <property type="protein sequence ID" value="PYE74814.1"/>
    <property type="molecule type" value="Genomic_DNA"/>
</dbReference>
<comment type="caution">
    <text evidence="3">The sequence shown here is derived from an EMBL/GenBank/DDBJ whole genome shotgun (WGS) entry which is preliminary data.</text>
</comment>
<name>A0A318SVD0_9BURK</name>
<dbReference type="Proteomes" id="UP000247540">
    <property type="component" value="Unassembled WGS sequence"/>
</dbReference>